<protein>
    <submittedName>
        <fullName evidence="1">TATA-box binding protein</fullName>
    </submittedName>
</protein>
<sequence>MIRNFASRMILAGVFLVLFSIKFVDVTVGEQLLEYPLAIAWEATGIPLTGVSTETWTQLNTRWMPEYELKKTAEQIQRQLQLRPKTSLLSGQQSEFAYVSFEGTRADGTLVAVTLQSTRNDNLVETQLGVNTVNAGVIPDLRGYIEKLRRSVLPLGRNARFNVALSGERKGKIPVNLMRDFSGKAFRRIKARVIDAAVQDGNMVQKGYTNLIKDAVSYRSSQVNIELNTRYDPARNLTEVIIATPDVSDGV</sequence>
<dbReference type="Proteomes" id="UP000295008">
    <property type="component" value="Unassembled WGS sequence"/>
</dbReference>
<keyword evidence="2" id="KW-1185">Reference proteome</keyword>
<evidence type="ECO:0000313" key="2">
    <source>
        <dbReference type="Proteomes" id="UP000295008"/>
    </source>
</evidence>
<dbReference type="SUPFAM" id="SSF143842">
    <property type="entry name" value="YwmB-like"/>
    <property type="match status" value="1"/>
</dbReference>
<dbReference type="OrthoDB" id="1708334at2"/>
<gene>
    <name evidence="1" type="ORF">EDC14_104012</name>
</gene>
<evidence type="ECO:0000313" key="1">
    <source>
        <dbReference type="EMBL" id="TCL58798.1"/>
    </source>
</evidence>
<reference evidence="1 2" key="1">
    <citation type="submission" date="2019-03" db="EMBL/GenBank/DDBJ databases">
        <title>Genomic Encyclopedia of Type Strains, Phase IV (KMG-IV): sequencing the most valuable type-strain genomes for metagenomic binning, comparative biology and taxonomic classification.</title>
        <authorList>
            <person name="Goeker M."/>
        </authorList>
    </citation>
    <scope>NUCLEOTIDE SEQUENCE [LARGE SCALE GENOMIC DNA]</scope>
    <source>
        <strain evidence="1 2">LX-B</strain>
    </source>
</reference>
<dbReference type="InterPro" id="IPR036209">
    <property type="entry name" value="YwmB-like_sf"/>
</dbReference>
<dbReference type="EMBL" id="SLUN01000040">
    <property type="protein sequence ID" value="TCL58798.1"/>
    <property type="molecule type" value="Genomic_DNA"/>
</dbReference>
<dbReference type="RefSeq" id="WP_132016658.1">
    <property type="nucleotide sequence ID" value="NZ_SLUN01000040.1"/>
</dbReference>
<dbReference type="InterPro" id="IPR014794">
    <property type="entry name" value="DUF1779"/>
</dbReference>
<comment type="caution">
    <text evidence="1">The sequence shown here is derived from an EMBL/GenBank/DDBJ whole genome shotgun (WGS) entry which is preliminary data.</text>
</comment>
<proteinExistence type="predicted"/>
<dbReference type="Pfam" id="PF08680">
    <property type="entry name" value="DUF1779"/>
    <property type="match status" value="1"/>
</dbReference>
<accession>A0A4R1R0K7</accession>
<name>A0A4R1R0K7_HYDET</name>
<dbReference type="Gene3D" id="3.30.360.40">
    <property type="entry name" value="YwmB-like"/>
    <property type="match status" value="1"/>
</dbReference>
<organism evidence="1 2">
    <name type="scientific">Hydrogenispora ethanolica</name>
    <dbReference type="NCBI Taxonomy" id="1082276"/>
    <lineage>
        <taxon>Bacteria</taxon>
        <taxon>Bacillati</taxon>
        <taxon>Bacillota</taxon>
        <taxon>Hydrogenispora</taxon>
    </lineage>
</organism>
<dbReference type="AlphaFoldDB" id="A0A4R1R0K7"/>